<organism evidence="11 12">
    <name type="scientific">Tsuneonella flava</name>
    <dbReference type="NCBI Taxonomy" id="2055955"/>
    <lineage>
        <taxon>Bacteria</taxon>
        <taxon>Pseudomonadati</taxon>
        <taxon>Pseudomonadota</taxon>
        <taxon>Alphaproteobacteria</taxon>
        <taxon>Sphingomonadales</taxon>
        <taxon>Erythrobacteraceae</taxon>
        <taxon>Tsuneonella</taxon>
    </lineage>
</organism>
<keyword evidence="12" id="KW-1185">Reference proteome</keyword>
<keyword evidence="6" id="KW-0677">Repeat</keyword>
<evidence type="ECO:0000256" key="5">
    <source>
        <dbReference type="ARBA" id="ARBA00022525"/>
    </source>
</evidence>
<dbReference type="CDD" id="cd09140">
    <property type="entry name" value="PLDc_vPLD1_2_like_bac_1"/>
    <property type="match status" value="1"/>
</dbReference>
<evidence type="ECO:0000313" key="11">
    <source>
        <dbReference type="EMBL" id="QSB44147.1"/>
    </source>
</evidence>
<dbReference type="EMBL" id="CP061510">
    <property type="protein sequence ID" value="QSB44147.1"/>
    <property type="molecule type" value="Genomic_DNA"/>
</dbReference>
<evidence type="ECO:0000256" key="6">
    <source>
        <dbReference type="ARBA" id="ARBA00022737"/>
    </source>
</evidence>
<evidence type="ECO:0000256" key="8">
    <source>
        <dbReference type="ARBA" id="ARBA00023098"/>
    </source>
</evidence>
<dbReference type="Pfam" id="PF13091">
    <property type="entry name" value="PLDc_2"/>
    <property type="match status" value="1"/>
</dbReference>
<comment type="catalytic activity">
    <reaction evidence="1">
        <text>a 1,2-diacyl-sn-glycero-3-phosphocholine + H2O = a 1,2-diacyl-sn-glycero-3-phosphate + choline + H(+)</text>
        <dbReference type="Rhea" id="RHEA:14445"/>
        <dbReference type="ChEBI" id="CHEBI:15354"/>
        <dbReference type="ChEBI" id="CHEBI:15377"/>
        <dbReference type="ChEBI" id="CHEBI:15378"/>
        <dbReference type="ChEBI" id="CHEBI:57643"/>
        <dbReference type="ChEBI" id="CHEBI:58608"/>
        <dbReference type="EC" id="3.1.4.4"/>
    </reaction>
</comment>
<gene>
    <name evidence="11" type="ORF">IDJ81_12510</name>
</gene>
<reference evidence="11 12" key="1">
    <citation type="submission" date="2020-09" db="EMBL/GenBank/DDBJ databases">
        <title>Complete genome sequence of altererythrobacter flavus SS-21NJ, isolated from Dongying oil sludge in Shandong province.</title>
        <authorList>
            <person name="Sun S."/>
            <person name="Zhang Z."/>
        </authorList>
    </citation>
    <scope>NUCLEOTIDE SEQUENCE [LARGE SCALE GENOMIC DNA]</scope>
    <source>
        <strain evidence="11 12">SS-21NJ</strain>
    </source>
</reference>
<feature type="domain" description="PLD phosphodiesterase" evidence="10">
    <location>
        <begin position="147"/>
        <end position="174"/>
    </location>
</feature>
<dbReference type="SMART" id="SM00155">
    <property type="entry name" value="PLDc"/>
    <property type="match status" value="2"/>
</dbReference>
<dbReference type="PANTHER" id="PTHR18896:SF76">
    <property type="entry name" value="PHOSPHOLIPASE"/>
    <property type="match status" value="1"/>
</dbReference>
<dbReference type="InterPro" id="IPR025202">
    <property type="entry name" value="PLD-like_dom"/>
</dbReference>
<feature type="domain" description="PLD phosphodiesterase" evidence="10">
    <location>
        <begin position="361"/>
        <end position="388"/>
    </location>
</feature>
<evidence type="ECO:0000259" key="10">
    <source>
        <dbReference type="PROSITE" id="PS50035"/>
    </source>
</evidence>
<dbReference type="RefSeq" id="WP_205441476.1">
    <property type="nucleotide sequence ID" value="NZ_CP061510.1"/>
</dbReference>
<comment type="function">
    <text evidence="2">Could be a virulence factor.</text>
</comment>
<dbReference type="InterPro" id="IPR001736">
    <property type="entry name" value="PLipase_D/transphosphatidylase"/>
</dbReference>
<evidence type="ECO:0000256" key="3">
    <source>
        <dbReference type="ARBA" id="ARBA00004613"/>
    </source>
</evidence>
<protein>
    <recommendedName>
        <fullName evidence="4">Phospholipase D</fullName>
    </recommendedName>
    <alternativeName>
        <fullName evidence="9">Choline phosphatase</fullName>
    </alternativeName>
</protein>
<keyword evidence="5" id="KW-0964">Secreted</keyword>
<evidence type="ECO:0000256" key="2">
    <source>
        <dbReference type="ARBA" id="ARBA00003145"/>
    </source>
</evidence>
<sequence length="514" mass="59027">MSDMGEAATHPDTIEFNDDSVEPGVWRYAQVERASLIIDAEDYFALMQRAMLNAKHRIFLVGWDFDTRIHLTLGRRWFQRPFRRQYPRRLGSFLMWLARHREGLEIRVLKWSLGIFRFLTRGYMLVDILRMASYRAITFKFDTHHPVACSHHQKIAVLDDKLAVCGGIDMTQERWDTREHREHDRRRMKPGWRRYDPWHDVAMMFEGEAAATLAALARARWVRAGGESFSPVEIPKESLWPKGLPVQFENVEIGIARTRAEYDGLPEVTEIEALMLSQIARAERFIYMENQYLTSRKIADALAARLKEDDPPEIVIVHPETAEGWLEQQAMDHARNTIARALAEVDHASRFGLFVAYSGETPIYIHAKLAIFDDTILRVGSANLNNRSMGLDSECDVFIDCARPGNAHACDGIAALRYSLLAEHCGMEEGDVRWVLDEDPSMLRLIDSHGKRNVRQLRRFVPPEGDAVTKTLADSELLDPERPAEMFEPFAKGGLFRKGSLVERALARVENKRK</sequence>
<evidence type="ECO:0000256" key="4">
    <source>
        <dbReference type="ARBA" id="ARBA00018392"/>
    </source>
</evidence>
<evidence type="ECO:0000313" key="12">
    <source>
        <dbReference type="Proteomes" id="UP000663637"/>
    </source>
</evidence>
<evidence type="ECO:0000256" key="9">
    <source>
        <dbReference type="ARBA" id="ARBA00029594"/>
    </source>
</evidence>
<accession>A0ABX7K863</accession>
<dbReference type="InterPro" id="IPR015679">
    <property type="entry name" value="PLipase_D_fam"/>
</dbReference>
<dbReference type="Gene3D" id="3.30.870.10">
    <property type="entry name" value="Endonuclease Chain A"/>
    <property type="match status" value="2"/>
</dbReference>
<dbReference type="SUPFAM" id="SSF56024">
    <property type="entry name" value="Phospholipase D/nuclease"/>
    <property type="match status" value="2"/>
</dbReference>
<dbReference type="PANTHER" id="PTHR18896">
    <property type="entry name" value="PHOSPHOLIPASE D"/>
    <property type="match status" value="1"/>
</dbReference>
<dbReference type="Proteomes" id="UP000663637">
    <property type="component" value="Chromosome"/>
</dbReference>
<keyword evidence="7" id="KW-0378">Hydrolase</keyword>
<dbReference type="CDD" id="cd09143">
    <property type="entry name" value="PLDc_vPLD1_2_like_bac_2"/>
    <property type="match status" value="1"/>
</dbReference>
<evidence type="ECO:0000256" key="1">
    <source>
        <dbReference type="ARBA" id="ARBA00000798"/>
    </source>
</evidence>
<dbReference type="PROSITE" id="PS50035">
    <property type="entry name" value="PLD"/>
    <property type="match status" value="2"/>
</dbReference>
<name>A0ABX7K863_9SPHN</name>
<keyword evidence="8" id="KW-0443">Lipid metabolism</keyword>
<proteinExistence type="predicted"/>
<comment type="subcellular location">
    <subcellularLocation>
        <location evidence="3">Secreted</location>
    </subcellularLocation>
</comment>
<evidence type="ECO:0000256" key="7">
    <source>
        <dbReference type="ARBA" id="ARBA00022801"/>
    </source>
</evidence>